<dbReference type="AlphaFoldDB" id="A0A0F9DLM4"/>
<comment type="caution">
    <text evidence="1">The sequence shown here is derived from an EMBL/GenBank/DDBJ whole genome shotgun (WGS) entry which is preliminary data.</text>
</comment>
<sequence length="168" mass="17740">MARIFQPARLQGLGAPVVLWKPYANGESFKAGAIMIEDTATQGRVKEGATAAVADIHGIAMDPDDSRPGFELGHASQVQQVTNRVQEVGLYVADATTVFSGETYSGTSATAALANMVDLEFGLRVLASGVWVIDTNDTSTVAIKMFDVNVDENIGYFKFLVGALPAGV</sequence>
<gene>
    <name evidence="1" type="ORF">LCGC14_2183360</name>
</gene>
<evidence type="ECO:0000313" key="1">
    <source>
        <dbReference type="EMBL" id="KKL62623.1"/>
    </source>
</evidence>
<accession>A0A0F9DLM4</accession>
<organism evidence="1">
    <name type="scientific">marine sediment metagenome</name>
    <dbReference type="NCBI Taxonomy" id="412755"/>
    <lineage>
        <taxon>unclassified sequences</taxon>
        <taxon>metagenomes</taxon>
        <taxon>ecological metagenomes</taxon>
    </lineage>
</organism>
<name>A0A0F9DLM4_9ZZZZ</name>
<proteinExistence type="predicted"/>
<dbReference type="EMBL" id="LAZR01028434">
    <property type="protein sequence ID" value="KKL62623.1"/>
    <property type="molecule type" value="Genomic_DNA"/>
</dbReference>
<reference evidence="1" key="1">
    <citation type="journal article" date="2015" name="Nature">
        <title>Complex archaea that bridge the gap between prokaryotes and eukaryotes.</title>
        <authorList>
            <person name="Spang A."/>
            <person name="Saw J.H."/>
            <person name="Jorgensen S.L."/>
            <person name="Zaremba-Niedzwiedzka K."/>
            <person name="Martijn J."/>
            <person name="Lind A.E."/>
            <person name="van Eijk R."/>
            <person name="Schleper C."/>
            <person name="Guy L."/>
            <person name="Ettema T.J."/>
        </authorList>
    </citation>
    <scope>NUCLEOTIDE SEQUENCE</scope>
</reference>
<protein>
    <submittedName>
        <fullName evidence="1">Uncharacterized protein</fullName>
    </submittedName>
</protein>